<name>A0A5B9VW51_9BACT</name>
<dbReference type="KEGG" id="agv:OJF2_07640"/>
<evidence type="ECO:0008006" key="4">
    <source>
        <dbReference type="Google" id="ProtNLM"/>
    </source>
</evidence>
<evidence type="ECO:0000313" key="2">
    <source>
        <dbReference type="EMBL" id="QEH32294.1"/>
    </source>
</evidence>
<gene>
    <name evidence="2" type="ORF">OJF2_07640</name>
</gene>
<proteinExistence type="predicted"/>
<feature type="signal peptide" evidence="1">
    <location>
        <begin position="1"/>
        <end position="29"/>
    </location>
</feature>
<dbReference type="EMBL" id="CP042997">
    <property type="protein sequence ID" value="QEH32294.1"/>
    <property type="molecule type" value="Genomic_DNA"/>
</dbReference>
<dbReference type="Proteomes" id="UP000324233">
    <property type="component" value="Chromosome"/>
</dbReference>
<evidence type="ECO:0000256" key="1">
    <source>
        <dbReference type="SAM" id="SignalP"/>
    </source>
</evidence>
<feature type="chain" id="PRO_5023138710" description="Periplasmic heavy metal sensor" evidence="1">
    <location>
        <begin position="30"/>
        <end position="175"/>
    </location>
</feature>
<keyword evidence="3" id="KW-1185">Reference proteome</keyword>
<organism evidence="2 3">
    <name type="scientific">Aquisphaera giovannonii</name>
    <dbReference type="NCBI Taxonomy" id="406548"/>
    <lineage>
        <taxon>Bacteria</taxon>
        <taxon>Pseudomonadati</taxon>
        <taxon>Planctomycetota</taxon>
        <taxon>Planctomycetia</taxon>
        <taxon>Isosphaerales</taxon>
        <taxon>Isosphaeraceae</taxon>
        <taxon>Aquisphaera</taxon>
    </lineage>
</organism>
<protein>
    <recommendedName>
        <fullName evidence="4">Periplasmic heavy metal sensor</fullName>
    </recommendedName>
</protein>
<keyword evidence="1" id="KW-0732">Signal</keyword>
<evidence type="ECO:0000313" key="3">
    <source>
        <dbReference type="Proteomes" id="UP000324233"/>
    </source>
</evidence>
<accession>A0A5B9VW51</accession>
<reference evidence="2 3" key="1">
    <citation type="submission" date="2019-08" db="EMBL/GenBank/DDBJ databases">
        <title>Deep-cultivation of Planctomycetes and their phenomic and genomic characterization uncovers novel biology.</title>
        <authorList>
            <person name="Wiegand S."/>
            <person name="Jogler M."/>
            <person name="Boedeker C."/>
            <person name="Pinto D."/>
            <person name="Vollmers J."/>
            <person name="Rivas-Marin E."/>
            <person name="Kohn T."/>
            <person name="Peeters S.H."/>
            <person name="Heuer A."/>
            <person name="Rast P."/>
            <person name="Oberbeckmann S."/>
            <person name="Bunk B."/>
            <person name="Jeske O."/>
            <person name="Meyerdierks A."/>
            <person name="Storesund J.E."/>
            <person name="Kallscheuer N."/>
            <person name="Luecker S."/>
            <person name="Lage O.M."/>
            <person name="Pohl T."/>
            <person name="Merkel B.J."/>
            <person name="Hornburger P."/>
            <person name="Mueller R.-W."/>
            <person name="Bruemmer F."/>
            <person name="Labrenz M."/>
            <person name="Spormann A.M."/>
            <person name="Op den Camp H."/>
            <person name="Overmann J."/>
            <person name="Amann R."/>
            <person name="Jetten M.S.M."/>
            <person name="Mascher T."/>
            <person name="Medema M.H."/>
            <person name="Devos D.P."/>
            <person name="Kaster A.-K."/>
            <person name="Ovreas L."/>
            <person name="Rohde M."/>
            <person name="Galperin M.Y."/>
            <person name="Jogler C."/>
        </authorList>
    </citation>
    <scope>NUCLEOTIDE SEQUENCE [LARGE SCALE GENOMIC DNA]</scope>
    <source>
        <strain evidence="2 3">OJF2</strain>
    </source>
</reference>
<sequence length="175" mass="19612" precursor="true">MRLTRLPMPTTLAAILGLGLLAPSAHTFAQGPGPWNPLGPNPYGPRMFGRGFQEGMAIGAGGFVAPHPVTPQEAWGIRQGIRAEQELLIRQNIIARQQQALARQAYEQQARLAAAAHHEQILERQSYLRREIPRMHRRLEEMAPDAHVRRWWLRGEIDRLQAELEGIGDQLAAGR</sequence>
<dbReference type="AlphaFoldDB" id="A0A5B9VW51"/>